<proteinExistence type="predicted"/>
<reference evidence="3" key="1">
    <citation type="submission" date="2018-06" db="EMBL/GenBank/DDBJ databases">
        <title>Aestuariibacter litoralis strain KCTC 52945T.</title>
        <authorList>
            <person name="Li X."/>
            <person name="Salam N."/>
            <person name="Li J.-L."/>
            <person name="Chen Y.-M."/>
            <person name="Yang Z.-W."/>
            <person name="Zhang L.-Y."/>
            <person name="Han M.-X."/>
            <person name="Xiao M."/>
            <person name="Li W.-J."/>
        </authorList>
    </citation>
    <scope>NUCLEOTIDE SEQUENCE [LARGE SCALE GENOMIC DNA]</scope>
    <source>
        <strain evidence="3">KCTC 52945</strain>
    </source>
</reference>
<sequence>MRDHELRSILNDELHGRPGLPVVAPARITHLAFTLSEGDSDPLEHVRLLCDALGVKPPPPGAAHHAADIAGGQFKYERHGEFYRISVVAEGGPEKGEALAILPVGWVDGLPGSRLVGIHTRVMAKDEPGPDVAELIRMFGHEDLAGSRVSSGQATVWTDFRIGEDGYTRMLVKDHGLSPLRLGRVIRRIHEIETYRMMALLALPLARKVTGELGALDRALSKVTAEMLSARESHEDAELLTSLSRIARDVEEISSRTSYRFSAARAYSALVDKRIAELGEEKVMSFQRIGVFLDRRFSPAMATCQAVNDRIRSLAERSERASNLLRTRVDIALEAQNQQVLKSMEKRSHQQLRLQETVEGLSVVAISYYLIGILSKLIEGLGSYAHAEAMGKLVSIAIIPVVVFLVWYGIRRLRKHILSSEKD</sequence>
<dbReference type="Pfam" id="PF11902">
    <property type="entry name" value="DUF3422"/>
    <property type="match status" value="1"/>
</dbReference>
<protein>
    <submittedName>
        <fullName evidence="2">DUF3422 domain-containing protein</fullName>
    </submittedName>
</protein>
<dbReference type="InterPro" id="IPR021830">
    <property type="entry name" value="DUF3422"/>
</dbReference>
<name>A0A2W2AVS9_9HYPH</name>
<feature type="transmembrane region" description="Helical" evidence="1">
    <location>
        <begin position="390"/>
        <end position="410"/>
    </location>
</feature>
<keyword evidence="1" id="KW-1133">Transmembrane helix</keyword>
<dbReference type="Proteomes" id="UP000248795">
    <property type="component" value="Unassembled WGS sequence"/>
</dbReference>
<evidence type="ECO:0000313" key="2">
    <source>
        <dbReference type="EMBL" id="PZF76720.1"/>
    </source>
</evidence>
<comment type="caution">
    <text evidence="2">The sequence shown here is derived from an EMBL/GenBank/DDBJ whole genome shotgun (WGS) entry which is preliminary data.</text>
</comment>
<keyword evidence="1" id="KW-0812">Transmembrane</keyword>
<keyword evidence="3" id="KW-1185">Reference proteome</keyword>
<organism evidence="2 3">
    <name type="scientific">Aestuariivirga litoralis</name>
    <dbReference type="NCBI Taxonomy" id="2650924"/>
    <lineage>
        <taxon>Bacteria</taxon>
        <taxon>Pseudomonadati</taxon>
        <taxon>Pseudomonadota</taxon>
        <taxon>Alphaproteobacteria</taxon>
        <taxon>Hyphomicrobiales</taxon>
        <taxon>Aestuariivirgaceae</taxon>
        <taxon>Aestuariivirga</taxon>
    </lineage>
</organism>
<keyword evidence="1" id="KW-0472">Membrane</keyword>
<evidence type="ECO:0000256" key="1">
    <source>
        <dbReference type="SAM" id="Phobius"/>
    </source>
</evidence>
<evidence type="ECO:0000313" key="3">
    <source>
        <dbReference type="Proteomes" id="UP000248795"/>
    </source>
</evidence>
<accession>A0A2W2AVS9</accession>
<dbReference type="EMBL" id="QKVK01000005">
    <property type="protein sequence ID" value="PZF76720.1"/>
    <property type="molecule type" value="Genomic_DNA"/>
</dbReference>
<gene>
    <name evidence="2" type="ORF">DK847_13100</name>
</gene>
<dbReference type="RefSeq" id="WP_111198957.1">
    <property type="nucleotide sequence ID" value="NZ_QKVK01000005.1"/>
</dbReference>
<dbReference type="AlphaFoldDB" id="A0A2W2AVS9"/>